<keyword evidence="3" id="KW-1185">Reference proteome</keyword>
<keyword evidence="1" id="KW-0732">Signal</keyword>
<dbReference type="PANTHER" id="PTHR43649">
    <property type="entry name" value="ARABINOSE-BINDING PROTEIN-RELATED"/>
    <property type="match status" value="1"/>
</dbReference>
<dbReference type="InterPro" id="IPR050490">
    <property type="entry name" value="Bact_solute-bd_prot1"/>
</dbReference>
<accession>A0ABU0EGP5</accession>
<dbReference type="EMBL" id="JAUSVB010000003">
    <property type="protein sequence ID" value="MDQ0374002.1"/>
    <property type="molecule type" value="Genomic_DNA"/>
</dbReference>
<gene>
    <name evidence="2" type="ORF">J2X26_002323</name>
</gene>
<keyword evidence="2" id="KW-0762">Sugar transport</keyword>
<sequence length="430" mass="45840">MGRVMGKGAHVGRFIALTGVASLALAACSGGGDADTGGDEGGDVTLEFSQWWEPELPDGAFRGLMDQFEEENPGIKVELLSGPYASTKEQVVAGAAAGTMSDVVGLDGAWVSDFADQGAITDLSAVMTEAGYDESQLASQVQVDDKTYMIPVVNFVYPMFTNDDLLAGAGVTAPPATRTEFADAAAKITTDSTYGWILPLSLEAPNGIQNDVMSWVWASGGSMLDAGQPALTDNEDVTSATDYIQGMWDDGVIAPGSFTMKEQDKVEEFSNGRVGMMIDSLAHVNLIRESNPDLNFSIAAIPAEDGYTGERGIPYASWGIGIAENSEHKAEAFKLVEFLMSESVNSELSSIANAFPGNTTSVPDFVEEDELFGTAFEIYQSGFPANEFTGLPVAEQLMRDFGEEFQKALDGQQSMQDALAAAQTKWEEEF</sequence>
<dbReference type="InterPro" id="IPR006059">
    <property type="entry name" value="SBP"/>
</dbReference>
<organism evidence="2 3">
    <name type="scientific">Cellulomonas humilata</name>
    <dbReference type="NCBI Taxonomy" id="144055"/>
    <lineage>
        <taxon>Bacteria</taxon>
        <taxon>Bacillati</taxon>
        <taxon>Actinomycetota</taxon>
        <taxon>Actinomycetes</taxon>
        <taxon>Micrococcales</taxon>
        <taxon>Cellulomonadaceae</taxon>
        <taxon>Cellulomonas</taxon>
    </lineage>
</organism>
<feature type="signal peptide" evidence="1">
    <location>
        <begin position="1"/>
        <end position="26"/>
    </location>
</feature>
<dbReference type="RefSeq" id="WP_307492413.1">
    <property type="nucleotide sequence ID" value="NZ_JAUSVB010000003.1"/>
</dbReference>
<dbReference type="Proteomes" id="UP001239626">
    <property type="component" value="Unassembled WGS sequence"/>
</dbReference>
<dbReference type="PANTHER" id="PTHR43649:SF12">
    <property type="entry name" value="DIACETYLCHITOBIOSE BINDING PROTEIN DASA"/>
    <property type="match status" value="1"/>
</dbReference>
<dbReference type="Pfam" id="PF01547">
    <property type="entry name" value="SBP_bac_1"/>
    <property type="match status" value="1"/>
</dbReference>
<dbReference type="CDD" id="cd13585">
    <property type="entry name" value="PBP2_TMBP_like"/>
    <property type="match status" value="1"/>
</dbReference>
<dbReference type="PROSITE" id="PS51257">
    <property type="entry name" value="PROKAR_LIPOPROTEIN"/>
    <property type="match status" value="1"/>
</dbReference>
<comment type="caution">
    <text evidence="2">The sequence shown here is derived from an EMBL/GenBank/DDBJ whole genome shotgun (WGS) entry which is preliminary data.</text>
</comment>
<feature type="chain" id="PRO_5046313886" evidence="1">
    <location>
        <begin position="27"/>
        <end position="430"/>
    </location>
</feature>
<protein>
    <submittedName>
        <fullName evidence="2">Multiple sugar transport system substrate-binding protein</fullName>
    </submittedName>
</protein>
<evidence type="ECO:0000256" key="1">
    <source>
        <dbReference type="SAM" id="SignalP"/>
    </source>
</evidence>
<keyword evidence="2" id="KW-0813">Transport</keyword>
<evidence type="ECO:0000313" key="3">
    <source>
        <dbReference type="Proteomes" id="UP001239626"/>
    </source>
</evidence>
<name>A0ABU0EGP5_9CELL</name>
<dbReference type="Gene3D" id="3.40.190.10">
    <property type="entry name" value="Periplasmic binding protein-like II"/>
    <property type="match status" value="1"/>
</dbReference>
<proteinExistence type="predicted"/>
<reference evidence="2 3" key="1">
    <citation type="submission" date="2023-07" db="EMBL/GenBank/DDBJ databases">
        <title>Sorghum-associated microbial communities from plants grown in Nebraska, USA.</title>
        <authorList>
            <person name="Schachtman D."/>
        </authorList>
    </citation>
    <scope>NUCLEOTIDE SEQUENCE [LARGE SCALE GENOMIC DNA]</scope>
    <source>
        <strain evidence="2 3">BE332</strain>
    </source>
</reference>
<evidence type="ECO:0000313" key="2">
    <source>
        <dbReference type="EMBL" id="MDQ0374002.1"/>
    </source>
</evidence>
<dbReference type="SUPFAM" id="SSF53850">
    <property type="entry name" value="Periplasmic binding protein-like II"/>
    <property type="match status" value="1"/>
</dbReference>